<keyword evidence="1" id="KW-1133">Transmembrane helix</keyword>
<proteinExistence type="predicted"/>
<keyword evidence="1" id="KW-0812">Transmembrane</keyword>
<dbReference type="RefSeq" id="WP_314016252.1">
    <property type="nucleotide sequence ID" value="NZ_JAVTTP010000001.1"/>
</dbReference>
<gene>
    <name evidence="3" type="ORF">RQM65_15110</name>
</gene>
<dbReference type="EMBL" id="JAVTTP010000001">
    <property type="protein sequence ID" value="MDT7829995.1"/>
    <property type="molecule type" value="Genomic_DNA"/>
</dbReference>
<protein>
    <submittedName>
        <fullName evidence="3">DUF4350 domain-containing protein</fullName>
    </submittedName>
</protein>
<feature type="domain" description="DUF4350" evidence="2">
    <location>
        <begin position="40"/>
        <end position="233"/>
    </location>
</feature>
<keyword evidence="4" id="KW-1185">Reference proteome</keyword>
<name>A0ABU3L8I2_9FLAO</name>
<evidence type="ECO:0000256" key="1">
    <source>
        <dbReference type="SAM" id="Phobius"/>
    </source>
</evidence>
<feature type="transmembrane region" description="Helical" evidence="1">
    <location>
        <begin position="6"/>
        <end position="24"/>
    </location>
</feature>
<evidence type="ECO:0000313" key="3">
    <source>
        <dbReference type="EMBL" id="MDT7829995.1"/>
    </source>
</evidence>
<keyword evidence="1" id="KW-0472">Membrane</keyword>
<organism evidence="3 4">
    <name type="scientific">Pricia mediterranea</name>
    <dbReference type="NCBI Taxonomy" id="3076079"/>
    <lineage>
        <taxon>Bacteria</taxon>
        <taxon>Pseudomonadati</taxon>
        <taxon>Bacteroidota</taxon>
        <taxon>Flavobacteriia</taxon>
        <taxon>Flavobacteriales</taxon>
        <taxon>Flavobacteriaceae</taxon>
        <taxon>Pricia</taxon>
    </lineage>
</organism>
<dbReference type="Pfam" id="PF14258">
    <property type="entry name" value="DUF4350"/>
    <property type="match status" value="1"/>
</dbReference>
<feature type="transmembrane region" description="Helical" evidence="1">
    <location>
        <begin position="268"/>
        <end position="285"/>
    </location>
</feature>
<reference evidence="3 4" key="1">
    <citation type="submission" date="2023-09" db="EMBL/GenBank/DDBJ databases">
        <title>Novel taxa isolated from Blanes Bay.</title>
        <authorList>
            <person name="Rey-Velasco X."/>
            <person name="Lucena T."/>
        </authorList>
    </citation>
    <scope>NUCLEOTIDE SEQUENCE [LARGE SCALE GENOMIC DNA]</scope>
    <source>
        <strain evidence="3 4">S334</strain>
    </source>
</reference>
<evidence type="ECO:0000259" key="2">
    <source>
        <dbReference type="Pfam" id="PF14258"/>
    </source>
</evidence>
<dbReference type="Proteomes" id="UP001250656">
    <property type="component" value="Unassembled WGS sequence"/>
</dbReference>
<accession>A0ABU3L8I2</accession>
<dbReference type="InterPro" id="IPR025646">
    <property type="entry name" value="DUF4350"/>
</dbReference>
<evidence type="ECO:0000313" key="4">
    <source>
        <dbReference type="Proteomes" id="UP001250656"/>
    </source>
</evidence>
<comment type="caution">
    <text evidence="3">The sequence shown here is derived from an EMBL/GenBank/DDBJ whole genome shotgun (WGS) entry which is preliminary data.</text>
</comment>
<sequence>MVKKGAVYIVIAALTLGLLLLLEYNRPKVVNWYPSYVSTHKIPYGTYVLNDIMQQLFEKLQQVDAPPFAFLTEATHPQGTYFFVNGQVEFGEAELKTMLDWVSKGNTLFMASNSFEGALLDTLGLETGNLYPDLDAKRRFRHRLVHPKMDFQDGAVFQRDDHVTYFKTIDTAKTVVIGSVAPILENSDMEARLFNVVKQPFGRGEILLSTFPKTFTNFFILKEDNREYTAGLLSYLDGSRNIYIDNFYKSGKPVHTSPMYLFLNTKELKWAYYLVLIGAVIYVIFEGKRKQRAIPVVQPLKNQTLAFTRTIADMYYEKGEAKPIVEQQILNFLEYIRTRFHLSTNQWDAEFYRNLASRSGHSPDEIERLFAFLRQLKDQEVISDNELRELNTSLEKFKKRAKTA</sequence>